<dbReference type="AlphaFoldDB" id="A0A4S4M4I1"/>
<accession>A0A4S4M4I1</accession>
<reference evidence="1 2" key="1">
    <citation type="submission" date="2019-02" db="EMBL/GenBank/DDBJ databases">
        <title>Genome sequencing of the rare red list fungi Antrodiella citrinella (Flaviporus citrinellus).</title>
        <authorList>
            <person name="Buettner E."/>
            <person name="Kellner H."/>
        </authorList>
    </citation>
    <scope>NUCLEOTIDE SEQUENCE [LARGE SCALE GENOMIC DNA]</scope>
    <source>
        <strain evidence="1 2">DSM 108506</strain>
    </source>
</reference>
<comment type="caution">
    <text evidence="1">The sequence shown here is derived from an EMBL/GenBank/DDBJ whole genome shotgun (WGS) entry which is preliminary data.</text>
</comment>
<gene>
    <name evidence="1" type="ORF">EUX98_g8763</name>
</gene>
<organism evidence="1 2">
    <name type="scientific">Antrodiella citrinella</name>
    <dbReference type="NCBI Taxonomy" id="2447956"/>
    <lineage>
        <taxon>Eukaryota</taxon>
        <taxon>Fungi</taxon>
        <taxon>Dikarya</taxon>
        <taxon>Basidiomycota</taxon>
        <taxon>Agaricomycotina</taxon>
        <taxon>Agaricomycetes</taxon>
        <taxon>Polyporales</taxon>
        <taxon>Steccherinaceae</taxon>
        <taxon>Antrodiella</taxon>
    </lineage>
</organism>
<keyword evidence="2" id="KW-1185">Reference proteome</keyword>
<sequence>MLVLKYTDQYHFMKIRLSLDRVMLKENLREMTEGKSWQKEHPTARVMVLMSSHSNMDDGTIAWGRQKTKSKQYLARERFDCAVGFTASTIVSNQVFVHILPFLNALAMSVKSAVLFVFRDVKDVLQVQYIFYVVINYHVQPLGLDLLCPKCGEHLLSKNEQSGKHSHQWRFRCQKCKQQTGWLTLKDLYHTGPHESVHWYSQYPPPSNYKDMIMSAAWDTIATSV</sequence>
<name>A0A4S4M4I1_9APHY</name>
<dbReference type="Proteomes" id="UP000308730">
    <property type="component" value="Unassembled WGS sequence"/>
</dbReference>
<proteinExistence type="predicted"/>
<evidence type="ECO:0000313" key="2">
    <source>
        <dbReference type="Proteomes" id="UP000308730"/>
    </source>
</evidence>
<protein>
    <submittedName>
        <fullName evidence="1">Uncharacterized protein</fullName>
    </submittedName>
</protein>
<dbReference type="EMBL" id="SGPM01000535">
    <property type="protein sequence ID" value="THH19497.1"/>
    <property type="molecule type" value="Genomic_DNA"/>
</dbReference>
<evidence type="ECO:0000313" key="1">
    <source>
        <dbReference type="EMBL" id="THH19497.1"/>
    </source>
</evidence>